<evidence type="ECO:0000313" key="2">
    <source>
        <dbReference type="Proteomes" id="UP001229421"/>
    </source>
</evidence>
<comment type="caution">
    <text evidence="1">The sequence shown here is derived from an EMBL/GenBank/DDBJ whole genome shotgun (WGS) entry which is preliminary data.</text>
</comment>
<accession>A0AAD8L9J9</accession>
<proteinExistence type="predicted"/>
<organism evidence="1 2">
    <name type="scientific">Tagetes erecta</name>
    <name type="common">African marigold</name>
    <dbReference type="NCBI Taxonomy" id="13708"/>
    <lineage>
        <taxon>Eukaryota</taxon>
        <taxon>Viridiplantae</taxon>
        <taxon>Streptophyta</taxon>
        <taxon>Embryophyta</taxon>
        <taxon>Tracheophyta</taxon>
        <taxon>Spermatophyta</taxon>
        <taxon>Magnoliopsida</taxon>
        <taxon>eudicotyledons</taxon>
        <taxon>Gunneridae</taxon>
        <taxon>Pentapetalae</taxon>
        <taxon>asterids</taxon>
        <taxon>campanulids</taxon>
        <taxon>Asterales</taxon>
        <taxon>Asteraceae</taxon>
        <taxon>Asteroideae</taxon>
        <taxon>Heliantheae alliance</taxon>
        <taxon>Tageteae</taxon>
        <taxon>Tagetes</taxon>
    </lineage>
</organism>
<name>A0AAD8L9J9_TARER</name>
<dbReference type="Proteomes" id="UP001229421">
    <property type="component" value="Unassembled WGS sequence"/>
</dbReference>
<keyword evidence="2" id="KW-1185">Reference proteome</keyword>
<protein>
    <submittedName>
        <fullName evidence="1">Uncharacterized protein</fullName>
    </submittedName>
</protein>
<sequence length="253" mass="28811">MTTASPILHTVLFCYYPNVDAHNIYCLLQLLHSVNFLKLNLEIVEILSTYGDLILEQTSPFVNLKSLTVYPEIVSHWEYTPRKVAMSPELKSYLLDGSPGSIFTMVLREEIMAPKLLPELGALLETVKEDIKITREYWKAQVNIHAPKAKMTRKFGGYMAQIKSGWENLGVNLQQRKEKACFIISNLQRIEELLSKLPASKRAKFQPCFSSLCIEAESVISQVTDCMQIQCDENQSRSSVCLYELATSSEPYF</sequence>
<reference evidence="1" key="1">
    <citation type="journal article" date="2023" name="bioRxiv">
        <title>Improved chromosome-level genome assembly for marigold (Tagetes erecta).</title>
        <authorList>
            <person name="Jiang F."/>
            <person name="Yuan L."/>
            <person name="Wang S."/>
            <person name="Wang H."/>
            <person name="Xu D."/>
            <person name="Wang A."/>
            <person name="Fan W."/>
        </authorList>
    </citation>
    <scope>NUCLEOTIDE SEQUENCE</scope>
    <source>
        <strain evidence="1">WSJ</strain>
        <tissue evidence="1">Leaf</tissue>
    </source>
</reference>
<gene>
    <name evidence="1" type="ORF">QVD17_04112</name>
</gene>
<dbReference type="EMBL" id="JAUHHV010000001">
    <property type="protein sequence ID" value="KAK1438305.1"/>
    <property type="molecule type" value="Genomic_DNA"/>
</dbReference>
<dbReference type="AlphaFoldDB" id="A0AAD8L9J9"/>
<evidence type="ECO:0000313" key="1">
    <source>
        <dbReference type="EMBL" id="KAK1438305.1"/>
    </source>
</evidence>